<dbReference type="SMART" id="SM00710">
    <property type="entry name" value="PbH1"/>
    <property type="match status" value="17"/>
</dbReference>
<protein>
    <recommendedName>
        <fullName evidence="3">EGF-like domain-containing protein</fullName>
    </recommendedName>
</protein>
<dbReference type="EMBL" id="NBNE01000104">
    <property type="protein sequence ID" value="OWZ22857.1"/>
    <property type="molecule type" value="Genomic_DNA"/>
</dbReference>
<sequence>MALHYESVDPTDAVESVFAPCPLSSNGYCSLNGACRKGTCTCFSGYVGESCTNAVICPEDPTTCTPSTCDPVCLQSQNDVIVVSINGDDTQGTGQRMDTSATGTDPKAVKSIRRALEFAQPNQTILVYPGIFTGIDNCGVTIATSSLLIRGLRGQILTILDCNNSLQGMIIVNGPIRMVGLTLRNTYTATDGAGISVTSASVEMNKIKITNGNSTQNGGAIYAYQSQLTLINSELSNCFALAKGGAVMLDDSNLFLHTSSIASASARQGGGIYAQNSVTVGGDNESVIWNNTGTVNGGGICASGTFSGSMVNISHNIAPLGAGITVVSGSSSIAHVNIVANYGVNDGGGIALLNSANLVLEYSPILMNSAGRYGGGVYMNSNGTLENNVASDIFNCTAGTLITHSFVVEKIFCSNMSTFGFWLSACGGGFYAADWSHPIVNKLTIRSSSATVAGGCAAFSRSSAMLNNAVFDQCYAAIGGGVHADKGSRVLLHSASITSCTAASGAGIYINSSSIIGANDASSVINYCKADDVAGGVFITGSLSSLQFFDVMNCSANFGGGVFAKKAANANVTSVRISKNNARESGGGLYTQASVINVSNVAVLNNEAVVGGGMYAIDSILSGRMSINGNSGEQGGGAASLGVTTIDGATIFSNTASQRGGGLAVQSGVLILKSTTIKSCSAVQGYGGGISIVNATVKHFALNVQSCSSLRGGGIYAFASKFYQYPTEASTGWSEYAALLSQNSAEEYGGGVFVDGENTTISDTIVTNSNAPYGGGLGALNVQRCVVLNTNISFSIATVSGGGLFFGSGTNCTIRNSWALKNQAGQSGGGIMIQEATIYHSNLEIVNNVAPTAGGVHVNSSLLSASFSLWEDATTQRSRIDANVINPKGDNGANVLLTCTSTCTLSGSIISGAKLEIGQGGGIFVVGRGSAMISDSLVANNTAVQGGGIAISDAEMTILENVAVVGNNASDGGGGLWAGTLQFLPKVYLMSCVLYNNSAASYGGAISLSGVYVSSSALLVVANNAGSSDTGTGGGIYADNHATVIVNSSLFLSNDASIGGSIATVKASDIIFREGIITRDADRFFTETWQDLFKNQVGVKYGKRRIQNAVNAVKGDLIYLSDTESSFDLRSSFVTYGSADAGGGVYINANAYFSGRDSEMSSNTANARGGSLCASNSAQVFLLTVKIILSGTLVFVMLS</sequence>
<comment type="caution">
    <text evidence="1">The sequence shown here is derived from an EMBL/GenBank/DDBJ whole genome shotgun (WGS) entry which is preliminary data.</text>
</comment>
<evidence type="ECO:0000313" key="2">
    <source>
        <dbReference type="Proteomes" id="UP000198211"/>
    </source>
</evidence>
<evidence type="ECO:0000313" key="1">
    <source>
        <dbReference type="EMBL" id="OWZ22857.1"/>
    </source>
</evidence>
<accession>A0A225X0L0</accession>
<dbReference type="AlphaFoldDB" id="A0A225X0L0"/>
<dbReference type="PANTHER" id="PTHR11319">
    <property type="entry name" value="G PROTEIN-COUPLED RECEPTOR-RELATED"/>
    <property type="match status" value="1"/>
</dbReference>
<keyword evidence="2" id="KW-1185">Reference proteome</keyword>
<dbReference type="PANTHER" id="PTHR11319:SF35">
    <property type="entry name" value="OUTER MEMBRANE PROTEIN PMPC-RELATED"/>
    <property type="match status" value="1"/>
</dbReference>
<evidence type="ECO:0008006" key="3">
    <source>
        <dbReference type="Google" id="ProtNLM"/>
    </source>
</evidence>
<dbReference type="Proteomes" id="UP000198211">
    <property type="component" value="Unassembled WGS sequence"/>
</dbReference>
<organism evidence="1 2">
    <name type="scientific">Phytophthora megakarya</name>
    <dbReference type="NCBI Taxonomy" id="4795"/>
    <lineage>
        <taxon>Eukaryota</taxon>
        <taxon>Sar</taxon>
        <taxon>Stramenopiles</taxon>
        <taxon>Oomycota</taxon>
        <taxon>Peronosporomycetes</taxon>
        <taxon>Peronosporales</taxon>
        <taxon>Peronosporaceae</taxon>
        <taxon>Phytophthora</taxon>
    </lineage>
</organism>
<proteinExistence type="predicted"/>
<gene>
    <name evidence="1" type="ORF">PHMEG_0002379</name>
</gene>
<dbReference type="InterPro" id="IPR011050">
    <property type="entry name" value="Pectin_lyase_fold/virulence"/>
</dbReference>
<dbReference type="InterPro" id="IPR006626">
    <property type="entry name" value="PbH1"/>
</dbReference>
<dbReference type="OrthoDB" id="126597at2759"/>
<reference evidence="2" key="1">
    <citation type="submission" date="2017-03" db="EMBL/GenBank/DDBJ databases">
        <title>Phytopthora megakarya and P. palmivora, two closely related causual agents of cacao black pod achieved similar genome size and gene model numbers by different mechanisms.</title>
        <authorList>
            <person name="Ali S."/>
            <person name="Shao J."/>
            <person name="Larry D.J."/>
            <person name="Kronmiller B."/>
            <person name="Shen D."/>
            <person name="Strem M.D."/>
            <person name="Melnick R.L."/>
            <person name="Guiltinan M.J."/>
            <person name="Tyler B.M."/>
            <person name="Meinhardt L.W."/>
            <person name="Bailey B.A."/>
        </authorList>
    </citation>
    <scope>NUCLEOTIDE SEQUENCE [LARGE SCALE GENOMIC DNA]</scope>
    <source>
        <strain evidence="2">zdho120</strain>
    </source>
</reference>
<dbReference type="Pfam" id="PF23106">
    <property type="entry name" value="EGF_Teneurin"/>
    <property type="match status" value="1"/>
</dbReference>
<name>A0A225X0L0_9STRA</name>
<dbReference type="STRING" id="4795.A0A225X0L0"/>
<dbReference type="SUPFAM" id="SSF51126">
    <property type="entry name" value="Pectin lyase-like"/>
    <property type="match status" value="4"/>
</dbReference>